<protein>
    <submittedName>
        <fullName evidence="1">Uncharacterized protein</fullName>
    </submittedName>
</protein>
<evidence type="ECO:0000313" key="1">
    <source>
        <dbReference type="EMBL" id="KAH0467771.1"/>
    </source>
</evidence>
<proteinExistence type="predicted"/>
<dbReference type="EMBL" id="JAGFBR010000004">
    <property type="protein sequence ID" value="KAH0467771.1"/>
    <property type="molecule type" value="Genomic_DNA"/>
</dbReference>
<keyword evidence="2" id="KW-1185">Reference proteome</keyword>
<evidence type="ECO:0000313" key="2">
    <source>
        <dbReference type="Proteomes" id="UP000775213"/>
    </source>
</evidence>
<gene>
    <name evidence="1" type="ORF">IEQ34_002804</name>
</gene>
<sequence length="113" mass="13249">MHEAFIKLEHGWNAVMRYEIEITIWARYVPHLIPTVEKKSIEIDLAALASRYEISSRYYVSRIRGGDEPSRDRQRLIRKVIIVIRGDLDSFYLSTVKGSVFIMVDDIWISATY</sequence>
<organism evidence="1 2">
    <name type="scientific">Dendrobium chrysotoxum</name>
    <name type="common">Orchid</name>
    <dbReference type="NCBI Taxonomy" id="161865"/>
    <lineage>
        <taxon>Eukaryota</taxon>
        <taxon>Viridiplantae</taxon>
        <taxon>Streptophyta</taxon>
        <taxon>Embryophyta</taxon>
        <taxon>Tracheophyta</taxon>
        <taxon>Spermatophyta</taxon>
        <taxon>Magnoliopsida</taxon>
        <taxon>Liliopsida</taxon>
        <taxon>Asparagales</taxon>
        <taxon>Orchidaceae</taxon>
        <taxon>Epidendroideae</taxon>
        <taxon>Malaxideae</taxon>
        <taxon>Dendrobiinae</taxon>
        <taxon>Dendrobium</taxon>
    </lineage>
</organism>
<dbReference type="Proteomes" id="UP000775213">
    <property type="component" value="Unassembled WGS sequence"/>
</dbReference>
<dbReference type="AlphaFoldDB" id="A0AAV7HFE5"/>
<reference evidence="1 2" key="1">
    <citation type="journal article" date="2021" name="Hortic Res">
        <title>Chromosome-scale assembly of the Dendrobium chrysotoxum genome enhances the understanding of orchid evolution.</title>
        <authorList>
            <person name="Zhang Y."/>
            <person name="Zhang G.Q."/>
            <person name="Zhang D."/>
            <person name="Liu X.D."/>
            <person name="Xu X.Y."/>
            <person name="Sun W.H."/>
            <person name="Yu X."/>
            <person name="Zhu X."/>
            <person name="Wang Z.W."/>
            <person name="Zhao X."/>
            <person name="Zhong W.Y."/>
            <person name="Chen H."/>
            <person name="Yin W.L."/>
            <person name="Huang T."/>
            <person name="Niu S.C."/>
            <person name="Liu Z.J."/>
        </authorList>
    </citation>
    <scope>NUCLEOTIDE SEQUENCE [LARGE SCALE GENOMIC DNA]</scope>
    <source>
        <strain evidence="1">Lindl</strain>
    </source>
</reference>
<comment type="caution">
    <text evidence="1">The sequence shown here is derived from an EMBL/GenBank/DDBJ whole genome shotgun (WGS) entry which is preliminary data.</text>
</comment>
<name>A0AAV7HFE5_DENCH</name>
<accession>A0AAV7HFE5</accession>